<organism evidence="1 2">
    <name type="scientific">Epilithonimonas ginsengisoli</name>
    <dbReference type="NCBI Taxonomy" id="1245592"/>
    <lineage>
        <taxon>Bacteria</taxon>
        <taxon>Pseudomonadati</taxon>
        <taxon>Bacteroidota</taxon>
        <taxon>Flavobacteriia</taxon>
        <taxon>Flavobacteriales</taxon>
        <taxon>Weeksellaceae</taxon>
        <taxon>Chryseobacterium group</taxon>
        <taxon>Epilithonimonas</taxon>
    </lineage>
</organism>
<dbReference type="EMBL" id="JAMXLT020000012">
    <property type="protein sequence ID" value="MDW8548947.1"/>
    <property type="molecule type" value="Genomic_DNA"/>
</dbReference>
<proteinExistence type="predicted"/>
<protein>
    <submittedName>
        <fullName evidence="1">Uncharacterized protein</fullName>
    </submittedName>
</protein>
<dbReference type="RefSeq" id="WP_063968727.1">
    <property type="nucleotide sequence ID" value="NZ_JAMXLT020000012.1"/>
</dbReference>
<gene>
    <name evidence="1" type="ORF">NG800_008490</name>
</gene>
<name>A0ABU4JH06_9FLAO</name>
<dbReference type="Proteomes" id="UP001204439">
    <property type="component" value="Unassembled WGS sequence"/>
</dbReference>
<accession>A0ABU4JH06</accession>
<keyword evidence="2" id="KW-1185">Reference proteome</keyword>
<sequence>MSRTRIVKGTYTKISAKGHSMYSSESIITTASNFVTEEGIEKGLSIGLPKSAPKLEYTDEPDFDIELELIEKDFVPLGIPDYKGNPENDKIQFELTVTGAGINQWHLTIKNGKDILYESFSASGELEEVIITAKSKNPKAKSNNPKVTTPVVIKRYWPAGKYILSWTGFNKNGIYDSTILKSEKGLTVSIVGQAEFKKKTFTIDQPIKFTHKEVDWVDVRIDKINKKIDTTLRVNLKDGGTEGLSSWDKISKEALSFYNKPPIKIQERTYANLEKLALQGINQFWSRNSSNVGKGVSIASDKYEVFIHSKADNNGLSAPSIIYQTNIEAGRSRNFEASRKLFFYEGYLYRDSWKKSNPSSVFYKNKGWIYRSENINEEKNVLLNLPSLVEDFKMVSAHEIGHEILLAYGGQIYSKGHNGTTTWINLITQDVNDDAPYIPTDGEIDLMKYYQDYYDISRTIITEFDLLKLIWLSKIKIL</sequence>
<comment type="caution">
    <text evidence="1">The sequence shown here is derived from an EMBL/GenBank/DDBJ whole genome shotgun (WGS) entry which is preliminary data.</text>
</comment>
<reference evidence="1 2" key="1">
    <citation type="submission" date="2023-11" db="EMBL/GenBank/DDBJ databases">
        <title>First isolation, identification, and characterization of non-pathogenic Epilithonimonas ginsengisoli isolated from diseased farmed rainbow trout (Oncorhynchus mykiss) in Chile.</title>
        <authorList>
            <person name="Miranda C.D."/>
            <person name="Irgang R."/>
            <person name="Concha C."/>
            <person name="Rojas R."/>
            <person name="Avendano R."/>
        </authorList>
    </citation>
    <scope>NUCLEOTIDE SEQUENCE [LARGE SCALE GENOMIC DNA]</scope>
    <source>
        <strain evidence="1 2">FP99</strain>
    </source>
</reference>
<evidence type="ECO:0000313" key="2">
    <source>
        <dbReference type="Proteomes" id="UP001204439"/>
    </source>
</evidence>
<evidence type="ECO:0000313" key="1">
    <source>
        <dbReference type="EMBL" id="MDW8548947.1"/>
    </source>
</evidence>